<dbReference type="Pfam" id="PF00534">
    <property type="entry name" value="Glycos_transf_1"/>
    <property type="match status" value="1"/>
</dbReference>
<accession>A0ABU2FPT7</accession>
<dbReference type="PANTHER" id="PTHR46401">
    <property type="entry name" value="GLYCOSYLTRANSFERASE WBBK-RELATED"/>
    <property type="match status" value="1"/>
</dbReference>
<sequence length="371" mass="41520">MSGKERICFVLTSAYGYFEPSVEAVGGGARQLSFISRELTDTFDVHFVVGDYGQPRTEQVDGVTLHRAYSPSPDTSPLRKPLQLLKLLRAMRAANADIYVYRGRPYQAAIIYALTRLLDGKWVYNLANDPNIGEQPAALSPWMRKLFVRALHDATTVITQTNGQATKLQAEYGIQSTVIPSGYPEADDISGHDEREYVLWVGRLDPKQKRPHLYLDLAAACPDVSFVMIGPEGQDEQYNQRIADRVRELENLDYLGSVDPAHIHEYYREAIALVSTAAFEGFPSTFLEAWRYETPVVSLDVKVSRFANLSEYEGDADGDFETLVELTRLLVSSPAARSRLSQPTSDHFTENLTLAQVVSQYRSTLERALAA</sequence>
<evidence type="ECO:0000256" key="1">
    <source>
        <dbReference type="ARBA" id="ARBA00022679"/>
    </source>
</evidence>
<dbReference type="Proteomes" id="UP001268864">
    <property type="component" value="Unassembled WGS sequence"/>
</dbReference>
<dbReference type="CDD" id="cd03801">
    <property type="entry name" value="GT4_PimA-like"/>
    <property type="match status" value="1"/>
</dbReference>
<dbReference type="Pfam" id="PF13439">
    <property type="entry name" value="Glyco_transf_4"/>
    <property type="match status" value="1"/>
</dbReference>
<feature type="domain" description="Glycosyltransferase subfamily 4-like N-terminal" evidence="3">
    <location>
        <begin position="25"/>
        <end position="183"/>
    </location>
</feature>
<feature type="domain" description="Glycosyl transferase family 1" evidence="2">
    <location>
        <begin position="190"/>
        <end position="303"/>
    </location>
</feature>
<name>A0ABU2FPT7_9EURY</name>
<keyword evidence="5" id="KW-1185">Reference proteome</keyword>
<comment type="caution">
    <text evidence="4">The sequence shown here is derived from an EMBL/GenBank/DDBJ whole genome shotgun (WGS) entry which is preliminary data.</text>
</comment>
<evidence type="ECO:0000259" key="2">
    <source>
        <dbReference type="Pfam" id="PF00534"/>
    </source>
</evidence>
<evidence type="ECO:0000313" key="5">
    <source>
        <dbReference type="Proteomes" id="UP001268864"/>
    </source>
</evidence>
<reference evidence="4 5" key="1">
    <citation type="submission" date="2022-06" db="EMBL/GenBank/DDBJ databases">
        <title>Halomicroarcula sp. a new haloarchaeum isolate from saline soil.</title>
        <authorList>
            <person name="Strakova D."/>
            <person name="Galisteo C."/>
            <person name="Sanchez-Porro C."/>
            <person name="Ventosa A."/>
        </authorList>
    </citation>
    <scope>NUCLEOTIDE SEQUENCE [LARGE SCALE GENOMIC DNA]</scope>
    <source>
        <strain evidence="4 5">S3CR25-11</strain>
    </source>
</reference>
<dbReference type="EMBL" id="JAMQOS010000002">
    <property type="protein sequence ID" value="MDS0282277.1"/>
    <property type="molecule type" value="Genomic_DNA"/>
</dbReference>
<proteinExistence type="predicted"/>
<keyword evidence="1" id="KW-0808">Transferase</keyword>
<evidence type="ECO:0000313" key="4">
    <source>
        <dbReference type="EMBL" id="MDS0282277.1"/>
    </source>
</evidence>
<dbReference type="Gene3D" id="3.40.50.2000">
    <property type="entry name" value="Glycogen Phosphorylase B"/>
    <property type="match status" value="2"/>
</dbReference>
<protein>
    <submittedName>
        <fullName evidence="4">Glycosyltransferase family 4 protein</fullName>
    </submittedName>
</protein>
<dbReference type="PANTHER" id="PTHR46401:SF2">
    <property type="entry name" value="GLYCOSYLTRANSFERASE WBBK-RELATED"/>
    <property type="match status" value="1"/>
</dbReference>
<organism evidence="4 5">
    <name type="scientific">Haloarcula onubensis</name>
    <dbReference type="NCBI Taxonomy" id="2950539"/>
    <lineage>
        <taxon>Archaea</taxon>
        <taxon>Methanobacteriati</taxon>
        <taxon>Methanobacteriota</taxon>
        <taxon>Stenosarchaea group</taxon>
        <taxon>Halobacteria</taxon>
        <taxon>Halobacteriales</taxon>
        <taxon>Haloarculaceae</taxon>
        <taxon>Haloarcula</taxon>
    </lineage>
</organism>
<dbReference type="InterPro" id="IPR028098">
    <property type="entry name" value="Glyco_trans_4-like_N"/>
</dbReference>
<dbReference type="InterPro" id="IPR001296">
    <property type="entry name" value="Glyco_trans_1"/>
</dbReference>
<dbReference type="SUPFAM" id="SSF53756">
    <property type="entry name" value="UDP-Glycosyltransferase/glycogen phosphorylase"/>
    <property type="match status" value="1"/>
</dbReference>
<gene>
    <name evidence="4" type="ORF">NDI86_09075</name>
</gene>
<dbReference type="RefSeq" id="WP_310900106.1">
    <property type="nucleotide sequence ID" value="NZ_JAMQOS010000002.1"/>
</dbReference>
<evidence type="ECO:0000259" key="3">
    <source>
        <dbReference type="Pfam" id="PF13439"/>
    </source>
</evidence>